<dbReference type="SUPFAM" id="SSF52151">
    <property type="entry name" value="FabD/lysophospholipase-like"/>
    <property type="match status" value="1"/>
</dbReference>
<dbReference type="AlphaFoldDB" id="A0A9P6QG65"/>
<dbReference type="Pfam" id="PF01734">
    <property type="entry name" value="Patatin"/>
    <property type="match status" value="1"/>
</dbReference>
<dbReference type="EMBL" id="JAAAJB010000131">
    <property type="protein sequence ID" value="KAG0264774.1"/>
    <property type="molecule type" value="Genomic_DNA"/>
</dbReference>
<dbReference type="InterPro" id="IPR002641">
    <property type="entry name" value="PNPLA_dom"/>
</dbReference>
<comment type="caution">
    <text evidence="4">Lacks conserved residue(s) required for the propagation of feature annotation.</text>
</comment>
<dbReference type="InterPro" id="IPR050301">
    <property type="entry name" value="NTE"/>
</dbReference>
<protein>
    <submittedName>
        <fullName evidence="7">Phosphatidylcholine and lysophosphatidylcholine phospholipase</fullName>
    </submittedName>
</protein>
<evidence type="ECO:0000256" key="1">
    <source>
        <dbReference type="ARBA" id="ARBA00022801"/>
    </source>
</evidence>
<proteinExistence type="predicted"/>
<accession>A0A9P6QG65</accession>
<comment type="caution">
    <text evidence="7">The sequence shown here is derived from an EMBL/GenBank/DDBJ whole genome shotgun (WGS) entry which is preliminary data.</text>
</comment>
<evidence type="ECO:0000256" key="3">
    <source>
        <dbReference type="ARBA" id="ARBA00023098"/>
    </source>
</evidence>
<sequence>MSIVVEAFHLDIHAAMFDSVLVSDTDVPRISHNVAVEIVGQESFEAMYIVPDTVGPNDHSWIDWGFSDADRQNLTEMLFRGTDLNSGRFIVLIPEMLVDIPIWVVLVLFGWSLLMFALAFVCSRGVPSIVREPMSEIFPEVKTPKVEIARRFPIPLPFSFGRRVANLILEPQALVPDPFGNTVRPLRIKMEIDKTAATRRDGGLKNGFARLARLLTGHSVGVVLGGGGARGIAQLGVIQTLEKAGIPVDIVGVTSMGTFIGGLYSPEADQASAFIHDGVGLYISSDIVDNRPRV</sequence>
<feature type="domain" description="PNPLA" evidence="6">
    <location>
        <begin position="222"/>
        <end position="294"/>
    </location>
</feature>
<evidence type="ECO:0000256" key="5">
    <source>
        <dbReference type="SAM" id="Phobius"/>
    </source>
</evidence>
<name>A0A9P6QG65_9FUNG</name>
<evidence type="ECO:0000256" key="4">
    <source>
        <dbReference type="PROSITE-ProRule" id="PRU01161"/>
    </source>
</evidence>
<evidence type="ECO:0000313" key="7">
    <source>
        <dbReference type="EMBL" id="KAG0264774.1"/>
    </source>
</evidence>
<dbReference type="GO" id="GO:0016042">
    <property type="term" value="P:lipid catabolic process"/>
    <property type="evidence" value="ECO:0007669"/>
    <property type="project" value="UniProtKB-KW"/>
</dbReference>
<keyword evidence="5" id="KW-0472">Membrane</keyword>
<keyword evidence="8" id="KW-1185">Reference proteome</keyword>
<organism evidence="7 8">
    <name type="scientific">Actinomortierella ambigua</name>
    <dbReference type="NCBI Taxonomy" id="1343610"/>
    <lineage>
        <taxon>Eukaryota</taxon>
        <taxon>Fungi</taxon>
        <taxon>Fungi incertae sedis</taxon>
        <taxon>Mucoromycota</taxon>
        <taxon>Mortierellomycotina</taxon>
        <taxon>Mortierellomycetes</taxon>
        <taxon>Mortierellales</taxon>
        <taxon>Mortierellaceae</taxon>
        <taxon>Actinomortierella</taxon>
    </lineage>
</organism>
<dbReference type="Gene3D" id="3.40.1090.10">
    <property type="entry name" value="Cytosolic phospholipase A2 catalytic domain"/>
    <property type="match status" value="1"/>
</dbReference>
<dbReference type="PANTHER" id="PTHR14226">
    <property type="entry name" value="NEUROPATHY TARGET ESTERASE/SWISS CHEESE D.MELANOGASTER"/>
    <property type="match status" value="1"/>
</dbReference>
<feature type="short sequence motif" description="GXGXXG" evidence="4">
    <location>
        <begin position="226"/>
        <end position="231"/>
    </location>
</feature>
<keyword evidence="1" id="KW-0378">Hydrolase</keyword>
<dbReference type="GO" id="GO:0005783">
    <property type="term" value="C:endoplasmic reticulum"/>
    <property type="evidence" value="ECO:0007669"/>
    <property type="project" value="TreeGrafter"/>
</dbReference>
<dbReference type="OrthoDB" id="2441760at2759"/>
<keyword evidence="5" id="KW-1133">Transmembrane helix</keyword>
<dbReference type="GO" id="GO:0004622">
    <property type="term" value="F:phosphatidylcholine lysophospholipase activity"/>
    <property type="evidence" value="ECO:0007669"/>
    <property type="project" value="TreeGrafter"/>
</dbReference>
<dbReference type="GO" id="GO:0046486">
    <property type="term" value="P:glycerolipid metabolic process"/>
    <property type="evidence" value="ECO:0007669"/>
    <property type="project" value="UniProtKB-ARBA"/>
</dbReference>
<keyword evidence="2" id="KW-0442">Lipid degradation</keyword>
<keyword evidence="3" id="KW-0443">Lipid metabolism</keyword>
<reference evidence="7" key="1">
    <citation type="journal article" date="2020" name="Fungal Divers.">
        <title>Resolving the Mortierellaceae phylogeny through synthesis of multi-gene phylogenetics and phylogenomics.</title>
        <authorList>
            <person name="Vandepol N."/>
            <person name="Liber J."/>
            <person name="Desiro A."/>
            <person name="Na H."/>
            <person name="Kennedy M."/>
            <person name="Barry K."/>
            <person name="Grigoriev I.V."/>
            <person name="Miller A.N."/>
            <person name="O'Donnell K."/>
            <person name="Stajich J.E."/>
            <person name="Bonito G."/>
        </authorList>
    </citation>
    <scope>NUCLEOTIDE SEQUENCE</scope>
    <source>
        <strain evidence="7">BC1065</strain>
    </source>
</reference>
<feature type="transmembrane region" description="Helical" evidence="5">
    <location>
        <begin position="100"/>
        <end position="121"/>
    </location>
</feature>
<gene>
    <name evidence="7" type="primary">NTE1_2</name>
    <name evidence="7" type="ORF">DFQ27_001046</name>
</gene>
<dbReference type="InterPro" id="IPR016035">
    <property type="entry name" value="Acyl_Trfase/lysoPLipase"/>
</dbReference>
<dbReference type="PANTHER" id="PTHR14226:SF29">
    <property type="entry name" value="NEUROPATHY TARGET ESTERASE SWS"/>
    <property type="match status" value="1"/>
</dbReference>
<evidence type="ECO:0000256" key="2">
    <source>
        <dbReference type="ARBA" id="ARBA00022963"/>
    </source>
</evidence>
<keyword evidence="5" id="KW-0812">Transmembrane</keyword>
<dbReference type="PROSITE" id="PS51635">
    <property type="entry name" value="PNPLA"/>
    <property type="match status" value="1"/>
</dbReference>
<evidence type="ECO:0000313" key="8">
    <source>
        <dbReference type="Proteomes" id="UP000807716"/>
    </source>
</evidence>
<evidence type="ECO:0000259" key="6">
    <source>
        <dbReference type="PROSITE" id="PS51635"/>
    </source>
</evidence>
<dbReference type="Proteomes" id="UP000807716">
    <property type="component" value="Unassembled WGS sequence"/>
</dbReference>